<dbReference type="EMBL" id="JAKNGE010000019">
    <property type="protein sequence ID" value="MCG4746918.1"/>
    <property type="molecule type" value="Genomic_DNA"/>
</dbReference>
<dbReference type="InterPro" id="IPR050490">
    <property type="entry name" value="Bact_solute-bd_prot1"/>
</dbReference>
<dbReference type="SUPFAM" id="SSF53850">
    <property type="entry name" value="Periplasmic binding protein-like II"/>
    <property type="match status" value="1"/>
</dbReference>
<reference evidence="2" key="1">
    <citation type="submission" date="2022-01" db="EMBL/GenBank/DDBJ databases">
        <title>Collection of gut derived symbiotic bacterial strains cultured from healthy donors.</title>
        <authorList>
            <person name="Lin H."/>
            <person name="Kohout C."/>
            <person name="Waligurski E."/>
            <person name="Pamer E.G."/>
        </authorList>
    </citation>
    <scope>NUCLEOTIDE SEQUENCE</scope>
    <source>
        <strain evidence="2">DFI.6.55</strain>
    </source>
</reference>
<feature type="signal peptide" evidence="1">
    <location>
        <begin position="1"/>
        <end position="27"/>
    </location>
</feature>
<evidence type="ECO:0000313" key="2">
    <source>
        <dbReference type="EMBL" id="MCG4746918.1"/>
    </source>
</evidence>
<protein>
    <submittedName>
        <fullName evidence="2">Extracellular solute-binding protein</fullName>
    </submittedName>
</protein>
<evidence type="ECO:0000256" key="1">
    <source>
        <dbReference type="SAM" id="SignalP"/>
    </source>
</evidence>
<name>A0AAW5C420_9FIRM</name>
<feature type="chain" id="PRO_5043442402" evidence="1">
    <location>
        <begin position="28"/>
        <end position="439"/>
    </location>
</feature>
<dbReference type="PANTHER" id="PTHR43649">
    <property type="entry name" value="ARABINOSE-BINDING PROTEIN-RELATED"/>
    <property type="match status" value="1"/>
</dbReference>
<comment type="caution">
    <text evidence="2">The sequence shown here is derived from an EMBL/GenBank/DDBJ whole genome shotgun (WGS) entry which is preliminary data.</text>
</comment>
<dbReference type="Proteomes" id="UP001299608">
    <property type="component" value="Unassembled WGS sequence"/>
</dbReference>
<sequence>MKKRILAVVLTAAAMLTMGACGQGASAGNPSNASENGKGSADSDVTVVKWFASRPVDGEIDLTMREIAEQYSKEKGGKWRIEVETTADRPSYLQKLKTLIAGGQMPDIIDIDADPYCQELVDAGYLVDVKEFLQDEGLYDRFYKTALRYQEFTDGSMYTLPLEYHVEMIWYNKDIFKENGVEVPKTMDEWLGVCKTLKDNGITPISVDGIDRWPVQRYIAMMPFRMTGNEYIISLRDGKASMGDETGRQAVEFLQEIGQYFNEGFGATDYATAQSMFLDGKSAMYYIGDWEQAAMLDAYNAGKVDSFYLPTAEGAKTGANEFCVNSGIGMAFNTQTFDAKTKDFIKYVIENYGKIYAGRMQMSPIKTELPEDIQFTDLYLRIREDMEKTGKNFLKPWDTYLDVDTNTVMQDNMLLLAAGDMTVDDFIKIVDDAIASNVK</sequence>
<dbReference type="PROSITE" id="PS51257">
    <property type="entry name" value="PROKAR_LIPOPROTEIN"/>
    <property type="match status" value="1"/>
</dbReference>
<accession>A0AAW5C420</accession>
<dbReference type="InterPro" id="IPR006059">
    <property type="entry name" value="SBP"/>
</dbReference>
<dbReference type="Pfam" id="PF01547">
    <property type="entry name" value="SBP_bac_1"/>
    <property type="match status" value="1"/>
</dbReference>
<evidence type="ECO:0000313" key="3">
    <source>
        <dbReference type="Proteomes" id="UP001299608"/>
    </source>
</evidence>
<dbReference type="Gene3D" id="3.40.190.10">
    <property type="entry name" value="Periplasmic binding protein-like II"/>
    <property type="match status" value="2"/>
</dbReference>
<gene>
    <name evidence="2" type="ORF">L0N08_15955</name>
</gene>
<dbReference type="RefSeq" id="WP_238053669.1">
    <property type="nucleotide sequence ID" value="NZ_JAKNGE010000019.1"/>
</dbReference>
<organism evidence="2 3">
    <name type="scientific">Enterocloster aldenensis</name>
    <dbReference type="NCBI Taxonomy" id="358742"/>
    <lineage>
        <taxon>Bacteria</taxon>
        <taxon>Bacillati</taxon>
        <taxon>Bacillota</taxon>
        <taxon>Clostridia</taxon>
        <taxon>Lachnospirales</taxon>
        <taxon>Lachnospiraceae</taxon>
        <taxon>Enterocloster</taxon>
    </lineage>
</organism>
<dbReference type="AlphaFoldDB" id="A0AAW5C420"/>
<keyword evidence="1" id="KW-0732">Signal</keyword>
<proteinExistence type="predicted"/>